<feature type="transmembrane region" description="Helical" evidence="5">
    <location>
        <begin position="391"/>
        <end position="409"/>
    </location>
</feature>
<name>A0AAU8IQP1_9ACTN</name>
<proteinExistence type="predicted"/>
<dbReference type="InterPro" id="IPR053160">
    <property type="entry name" value="MFS_DHA3_Transporter"/>
</dbReference>
<evidence type="ECO:0000256" key="5">
    <source>
        <dbReference type="SAM" id="Phobius"/>
    </source>
</evidence>
<dbReference type="GO" id="GO:0005886">
    <property type="term" value="C:plasma membrane"/>
    <property type="evidence" value="ECO:0007669"/>
    <property type="project" value="UniProtKB-SubCell"/>
</dbReference>
<dbReference type="Gene3D" id="1.20.1250.20">
    <property type="entry name" value="MFS general substrate transporter like domains"/>
    <property type="match status" value="1"/>
</dbReference>
<dbReference type="InterPro" id="IPR036259">
    <property type="entry name" value="MFS_trans_sf"/>
</dbReference>
<organism evidence="7">
    <name type="scientific">Streptomyces tabacisoli</name>
    <dbReference type="NCBI Taxonomy" id="3156398"/>
    <lineage>
        <taxon>Bacteria</taxon>
        <taxon>Bacillati</taxon>
        <taxon>Actinomycetota</taxon>
        <taxon>Actinomycetes</taxon>
        <taxon>Kitasatosporales</taxon>
        <taxon>Streptomycetaceae</taxon>
        <taxon>Streptomyces</taxon>
    </lineage>
</organism>
<dbReference type="PROSITE" id="PS00216">
    <property type="entry name" value="SUGAR_TRANSPORT_1"/>
    <property type="match status" value="1"/>
</dbReference>
<feature type="transmembrane region" description="Helical" evidence="5">
    <location>
        <begin position="143"/>
        <end position="163"/>
    </location>
</feature>
<dbReference type="KEGG" id="stac:ABII15_10475"/>
<evidence type="ECO:0000256" key="3">
    <source>
        <dbReference type="ARBA" id="ARBA00022989"/>
    </source>
</evidence>
<protein>
    <submittedName>
        <fullName evidence="7">MFS transporter</fullName>
    </submittedName>
</protein>
<dbReference type="InterPro" id="IPR005829">
    <property type="entry name" value="Sugar_transporter_CS"/>
</dbReference>
<keyword evidence="4 5" id="KW-0472">Membrane</keyword>
<accession>A0AAU8IQP1</accession>
<dbReference type="PROSITE" id="PS50850">
    <property type="entry name" value="MFS"/>
    <property type="match status" value="1"/>
</dbReference>
<dbReference type="EMBL" id="CP159534">
    <property type="protein sequence ID" value="XCJ70369.1"/>
    <property type="molecule type" value="Genomic_DNA"/>
</dbReference>
<feature type="transmembrane region" description="Helical" evidence="5">
    <location>
        <begin position="208"/>
        <end position="225"/>
    </location>
</feature>
<evidence type="ECO:0000256" key="1">
    <source>
        <dbReference type="ARBA" id="ARBA00004651"/>
    </source>
</evidence>
<feature type="transmembrane region" description="Helical" evidence="5">
    <location>
        <begin position="237"/>
        <end position="255"/>
    </location>
</feature>
<keyword evidence="3 5" id="KW-1133">Transmembrane helix</keyword>
<dbReference type="RefSeq" id="WP_353942020.1">
    <property type="nucleotide sequence ID" value="NZ_CP159534.1"/>
</dbReference>
<feature type="domain" description="Major facilitator superfamily (MFS) profile" evidence="6">
    <location>
        <begin position="1"/>
        <end position="415"/>
    </location>
</feature>
<reference evidence="7" key="1">
    <citation type="submission" date="2024-06" db="EMBL/GenBank/DDBJ databases">
        <title>Streptomyces sp. strain HUAS MG91 genome sequences.</title>
        <authorList>
            <person name="Mo P."/>
        </authorList>
    </citation>
    <scope>NUCLEOTIDE SEQUENCE</scope>
    <source>
        <strain evidence="7">HUAS MG91</strain>
    </source>
</reference>
<dbReference type="Pfam" id="PF07690">
    <property type="entry name" value="MFS_1"/>
    <property type="match status" value="1"/>
</dbReference>
<feature type="transmembrane region" description="Helical" evidence="5">
    <location>
        <begin position="270"/>
        <end position="291"/>
    </location>
</feature>
<evidence type="ECO:0000256" key="4">
    <source>
        <dbReference type="ARBA" id="ARBA00023136"/>
    </source>
</evidence>
<evidence type="ECO:0000313" key="7">
    <source>
        <dbReference type="EMBL" id="XCJ70369.1"/>
    </source>
</evidence>
<dbReference type="PANTHER" id="PTHR23530:SF1">
    <property type="entry name" value="PERMEASE, MAJOR FACILITATOR SUPERFAMILY-RELATED"/>
    <property type="match status" value="1"/>
</dbReference>
<feature type="transmembrane region" description="Helical" evidence="5">
    <location>
        <begin position="39"/>
        <end position="61"/>
    </location>
</feature>
<feature type="transmembrane region" description="Helical" evidence="5">
    <location>
        <begin position="175"/>
        <end position="196"/>
    </location>
</feature>
<dbReference type="GO" id="GO:0022857">
    <property type="term" value="F:transmembrane transporter activity"/>
    <property type="evidence" value="ECO:0007669"/>
    <property type="project" value="InterPro"/>
</dbReference>
<evidence type="ECO:0000256" key="2">
    <source>
        <dbReference type="ARBA" id="ARBA00022692"/>
    </source>
</evidence>
<dbReference type="AlphaFoldDB" id="A0AAU8IQP1"/>
<dbReference type="InterPro" id="IPR020846">
    <property type="entry name" value="MFS_dom"/>
</dbReference>
<feature type="transmembrane region" description="Helical" evidence="5">
    <location>
        <begin position="73"/>
        <end position="104"/>
    </location>
</feature>
<dbReference type="PANTHER" id="PTHR23530">
    <property type="entry name" value="TRANSPORT PROTEIN-RELATED"/>
    <property type="match status" value="1"/>
</dbReference>
<dbReference type="CDD" id="cd06174">
    <property type="entry name" value="MFS"/>
    <property type="match status" value="1"/>
</dbReference>
<feature type="transmembrane region" description="Helical" evidence="5">
    <location>
        <begin position="365"/>
        <end position="385"/>
    </location>
</feature>
<feature type="transmembrane region" description="Helical" evidence="5">
    <location>
        <begin position="12"/>
        <end position="33"/>
    </location>
</feature>
<sequence>MVLDPLTARRRYSAVSFLFWLPVGLCVPVQVLLLTERGVSLAAIAALFAVHSLTAAALELPTGGLSDVLGRRAVLAASGVLTAAALALTAFGTTVWVLVLAMALKGAARALNSGPAEAWYVDTVQAHEGPDAELRPGLARGGAAGAAALALGTLCGGLGPWLLDRDGRLEAATGVPTLAVPLVLGALISALYVGYVMVALPEPPRPPATLRGVLAGIPGTIASGVKHTARDALVRRVVLTAAAVGSAIGVVELLTPGRAADLTGSADGGAVLYAVLACAGFCGTALGNRLAPLVARLTRSGERAVLVGEFAAVLGIALLCVTAAVDLAAPAALGYLLVYVGIGAASPSVSEFLHRRTDSSGRATALSVQSLALQLAGACGSMVASALPAGAAAWLPALLGLTAGALLWTRRAPAATPVPRTVIDQEPVTAPAPSSR</sequence>
<feature type="transmembrane region" description="Helical" evidence="5">
    <location>
        <begin position="331"/>
        <end position="353"/>
    </location>
</feature>
<gene>
    <name evidence="7" type="ORF">ABII15_10475</name>
</gene>
<keyword evidence="2 5" id="KW-0812">Transmembrane</keyword>
<evidence type="ECO:0000259" key="6">
    <source>
        <dbReference type="PROSITE" id="PS50850"/>
    </source>
</evidence>
<dbReference type="InterPro" id="IPR011701">
    <property type="entry name" value="MFS"/>
</dbReference>
<dbReference type="SUPFAM" id="SSF103473">
    <property type="entry name" value="MFS general substrate transporter"/>
    <property type="match status" value="1"/>
</dbReference>
<feature type="transmembrane region" description="Helical" evidence="5">
    <location>
        <begin position="303"/>
        <end position="325"/>
    </location>
</feature>
<comment type="subcellular location">
    <subcellularLocation>
        <location evidence="1">Cell membrane</location>
        <topology evidence="1">Multi-pass membrane protein</topology>
    </subcellularLocation>
</comment>